<comment type="similarity">
    <text evidence="1 2">Belongs to the peptidase A24 family.</text>
</comment>
<dbReference type="Pfam" id="PF01478">
    <property type="entry name" value="Peptidase_A24"/>
    <property type="match status" value="1"/>
</dbReference>
<dbReference type="GO" id="GO:0016787">
    <property type="term" value="F:hydrolase activity"/>
    <property type="evidence" value="ECO:0007669"/>
    <property type="project" value="UniProtKB-KW"/>
</dbReference>
<feature type="transmembrane region" description="Helical" evidence="4">
    <location>
        <begin position="211"/>
        <end position="231"/>
    </location>
</feature>
<name>A0ABU2H480_9ACTN</name>
<evidence type="ECO:0000256" key="4">
    <source>
        <dbReference type="SAM" id="Phobius"/>
    </source>
</evidence>
<evidence type="ECO:0000256" key="2">
    <source>
        <dbReference type="RuleBase" id="RU003793"/>
    </source>
</evidence>
<evidence type="ECO:0000256" key="1">
    <source>
        <dbReference type="ARBA" id="ARBA00005801"/>
    </source>
</evidence>
<dbReference type="InterPro" id="IPR014032">
    <property type="entry name" value="Peptidase_A24A_bac"/>
</dbReference>
<feature type="compositionally biased region" description="Basic and acidic residues" evidence="3">
    <location>
        <begin position="71"/>
        <end position="81"/>
    </location>
</feature>
<evidence type="ECO:0000313" key="6">
    <source>
        <dbReference type="EMBL" id="MDS1269419.1"/>
    </source>
</evidence>
<dbReference type="EC" id="3.4.23.-" evidence="6"/>
<feature type="transmembrane region" description="Helical" evidence="4">
    <location>
        <begin position="15"/>
        <end position="39"/>
    </location>
</feature>
<reference evidence="7" key="1">
    <citation type="submission" date="2023-07" db="EMBL/GenBank/DDBJ databases">
        <title>Novel species in the genus Lipingzhangella isolated from Sambhar Salt Lake.</title>
        <authorList>
            <person name="Jiya N."/>
            <person name="Kajale S."/>
            <person name="Sharma A."/>
        </authorList>
    </citation>
    <scope>NUCLEOTIDE SEQUENCE [LARGE SCALE GENOMIC DNA]</scope>
    <source>
        <strain evidence="7">LS1_29</strain>
    </source>
</reference>
<dbReference type="EMBL" id="JAVLVT010000001">
    <property type="protein sequence ID" value="MDS1269419.1"/>
    <property type="molecule type" value="Genomic_DNA"/>
</dbReference>
<feature type="transmembrane region" description="Helical" evidence="4">
    <location>
        <begin position="267"/>
        <end position="284"/>
    </location>
</feature>
<accession>A0ABU2H480</accession>
<feature type="region of interest" description="Disordered" evidence="3">
    <location>
        <begin position="50"/>
        <end position="98"/>
    </location>
</feature>
<feature type="transmembrane region" description="Helical" evidence="4">
    <location>
        <begin position="135"/>
        <end position="154"/>
    </location>
</feature>
<keyword evidence="4" id="KW-0472">Membrane</keyword>
<evidence type="ECO:0000256" key="3">
    <source>
        <dbReference type="SAM" id="MobiDB-lite"/>
    </source>
</evidence>
<dbReference type="Gene3D" id="1.20.120.1220">
    <property type="match status" value="1"/>
</dbReference>
<organism evidence="6 7">
    <name type="scientific">Lipingzhangella rawalii</name>
    <dbReference type="NCBI Taxonomy" id="2055835"/>
    <lineage>
        <taxon>Bacteria</taxon>
        <taxon>Bacillati</taxon>
        <taxon>Actinomycetota</taxon>
        <taxon>Actinomycetes</taxon>
        <taxon>Streptosporangiales</taxon>
        <taxon>Nocardiopsidaceae</taxon>
        <taxon>Lipingzhangella</taxon>
    </lineage>
</organism>
<comment type="caution">
    <text evidence="6">The sequence shown here is derived from an EMBL/GenBank/DDBJ whole genome shotgun (WGS) entry which is preliminary data.</text>
</comment>
<feature type="transmembrane region" description="Helical" evidence="4">
    <location>
        <begin position="185"/>
        <end position="205"/>
    </location>
</feature>
<dbReference type="Proteomes" id="UP001250214">
    <property type="component" value="Unassembled WGS sequence"/>
</dbReference>
<dbReference type="InterPro" id="IPR050882">
    <property type="entry name" value="Prepilin_peptidase/N-MTase"/>
</dbReference>
<gene>
    <name evidence="6" type="ORF">RIF23_03815</name>
</gene>
<feature type="transmembrane region" description="Helical" evidence="4">
    <location>
        <begin position="291"/>
        <end position="312"/>
    </location>
</feature>
<dbReference type="PANTHER" id="PTHR30487">
    <property type="entry name" value="TYPE 4 PREPILIN-LIKE PROTEINS LEADER PEPTIDE-PROCESSING ENZYME"/>
    <property type="match status" value="1"/>
</dbReference>
<protein>
    <submittedName>
        <fullName evidence="6">A24 family peptidase</fullName>
        <ecNumber evidence="6">3.4.23.-</ecNumber>
    </submittedName>
</protein>
<proteinExistence type="inferred from homology"/>
<keyword evidence="4" id="KW-1133">Transmembrane helix</keyword>
<feature type="domain" description="Prepilin type IV endopeptidase peptidase" evidence="5">
    <location>
        <begin position="166"/>
        <end position="272"/>
    </location>
</feature>
<keyword evidence="6" id="KW-0378">Hydrolase</keyword>
<dbReference type="PRINTS" id="PR00864">
    <property type="entry name" value="PREPILNPTASE"/>
</dbReference>
<evidence type="ECO:0000313" key="7">
    <source>
        <dbReference type="Proteomes" id="UP001250214"/>
    </source>
</evidence>
<keyword evidence="7" id="KW-1185">Reference proteome</keyword>
<dbReference type="PANTHER" id="PTHR30487:SF0">
    <property type="entry name" value="PREPILIN LEADER PEPTIDASE_N-METHYLTRANSFERASE-RELATED"/>
    <property type="match status" value="1"/>
</dbReference>
<sequence>MSDISPVLPAGGDTAVLVVLWAGLGLVVGIWTAPIVALFRDYDDTAADVTEDETGQTRAVGLEPDPSTTRIPERAADRTDEGSPEAEQPDPPLPPPPECPHCFGAIPWPAWAPLPPRLLWTRACPHCAASLRGGVLVPVLTAVTFALLALGLSSGVERVAFSYLGAVGVLLAVVDARTRRLPNPLVLPTYPVALALLTVAALSPAHETAQLAHALIGALGVGGCFLILWLIHPAGMGWGDVKLSGVLGLYLGWLGLASTLLGTFSAFLGSTLVGLLLLLAGRAGRTTQIPLGPFLLTGLLIAVLAGPIPVLLPG</sequence>
<feature type="compositionally biased region" description="Pro residues" evidence="3">
    <location>
        <begin position="89"/>
        <end position="98"/>
    </location>
</feature>
<evidence type="ECO:0000259" key="5">
    <source>
        <dbReference type="Pfam" id="PF01478"/>
    </source>
</evidence>
<dbReference type="InterPro" id="IPR000045">
    <property type="entry name" value="Prepilin_IV_endopep_pep"/>
</dbReference>
<keyword evidence="4" id="KW-0812">Transmembrane</keyword>